<evidence type="ECO:0000313" key="2">
    <source>
        <dbReference type="Proteomes" id="UP000638981"/>
    </source>
</evidence>
<comment type="caution">
    <text evidence="1">The sequence shown here is derived from an EMBL/GenBank/DDBJ whole genome shotgun (WGS) entry which is preliminary data.</text>
</comment>
<dbReference type="EMBL" id="BMYJ01000011">
    <property type="protein sequence ID" value="GHC64559.1"/>
    <property type="molecule type" value="Genomic_DNA"/>
</dbReference>
<dbReference type="AlphaFoldDB" id="A0A918U050"/>
<dbReference type="Proteomes" id="UP000638981">
    <property type="component" value="Unassembled WGS sequence"/>
</dbReference>
<dbReference type="RefSeq" id="WP_189412808.1">
    <property type="nucleotide sequence ID" value="NZ_BMYJ01000011.1"/>
</dbReference>
<reference evidence="1" key="2">
    <citation type="submission" date="2020-09" db="EMBL/GenBank/DDBJ databases">
        <authorList>
            <person name="Sun Q."/>
            <person name="Kim S."/>
        </authorList>
    </citation>
    <scope>NUCLEOTIDE SEQUENCE</scope>
    <source>
        <strain evidence="1">KCTC 23310</strain>
    </source>
</reference>
<dbReference type="NCBIfam" id="TIGR04267">
    <property type="entry name" value="mod_HExxH"/>
    <property type="match status" value="1"/>
</dbReference>
<sequence>MTFVFAPSAELGRQTDSRMHIGLSESLTYLGQAVQPHDFDLSADLFDFGGQLQAGLRIPALSFSEYYSLVPTLQSGDLAQCRAMLAQMRSRGARQSGQIIRAVGHPGAEALTHSLSQDPDELLHMAAVSDQTLTDFTALLREGFGLMDAHVPDLAAEIRAIVHDILLGHAQPGSKVEFDGASHYQYWGLLMLNPKHHKTPLAVVEVLAHESAHSLLFGQTIEEPLVLNPDEELFTSPLRPDPRPMDGIFHATFVSARMAWAMEQLADVATLSPADRQQAAEAAAKDRQNFASGLSTVRAHGRLTQTGAQIMAAAEDWITR</sequence>
<keyword evidence="2" id="KW-1185">Reference proteome</keyword>
<evidence type="ECO:0000313" key="1">
    <source>
        <dbReference type="EMBL" id="GHC64559.1"/>
    </source>
</evidence>
<dbReference type="InterPro" id="IPR026337">
    <property type="entry name" value="AKG_HExxH"/>
</dbReference>
<proteinExistence type="predicted"/>
<organism evidence="1 2">
    <name type="scientific">Neogemmobacter tilapiae</name>
    <dbReference type="NCBI Taxonomy" id="875041"/>
    <lineage>
        <taxon>Bacteria</taxon>
        <taxon>Pseudomonadati</taxon>
        <taxon>Pseudomonadota</taxon>
        <taxon>Alphaproteobacteria</taxon>
        <taxon>Rhodobacterales</taxon>
        <taxon>Paracoccaceae</taxon>
        <taxon>Neogemmobacter</taxon>
    </lineage>
</organism>
<reference evidence="1" key="1">
    <citation type="journal article" date="2014" name="Int. J. Syst. Evol. Microbiol.">
        <title>Complete genome sequence of Corynebacterium casei LMG S-19264T (=DSM 44701T), isolated from a smear-ripened cheese.</title>
        <authorList>
            <consortium name="US DOE Joint Genome Institute (JGI-PGF)"/>
            <person name="Walter F."/>
            <person name="Albersmeier A."/>
            <person name="Kalinowski J."/>
            <person name="Ruckert C."/>
        </authorList>
    </citation>
    <scope>NUCLEOTIDE SEQUENCE</scope>
    <source>
        <strain evidence="1">KCTC 23310</strain>
    </source>
</reference>
<gene>
    <name evidence="1" type="ORF">GCM10007315_31260</name>
</gene>
<name>A0A918U050_9RHOB</name>
<evidence type="ECO:0008006" key="3">
    <source>
        <dbReference type="Google" id="ProtNLM"/>
    </source>
</evidence>
<protein>
    <recommendedName>
        <fullName evidence="3">HEXXH motif domain-containing protein</fullName>
    </recommendedName>
</protein>
<accession>A0A918U050</accession>